<accession>A0A6J5CUK4</accession>
<name>A0A6J5CUK4_9BURK</name>
<dbReference type="RefSeq" id="WP_175054788.1">
    <property type="nucleotide sequence ID" value="NZ_CADIKC010000019.1"/>
</dbReference>
<dbReference type="EMBL" id="CADIKC010000019">
    <property type="protein sequence ID" value="CAB3744981.1"/>
    <property type="molecule type" value="Genomic_DNA"/>
</dbReference>
<gene>
    <name evidence="1" type="ORF">LMG24238_07418</name>
</gene>
<protein>
    <submittedName>
        <fullName evidence="1">Uncharacterized protein</fullName>
    </submittedName>
</protein>
<evidence type="ECO:0000313" key="2">
    <source>
        <dbReference type="Proteomes" id="UP000494255"/>
    </source>
</evidence>
<organism evidence="1 2">
    <name type="scientific">Paraburkholderia sediminicola</name>
    <dbReference type="NCBI Taxonomy" id="458836"/>
    <lineage>
        <taxon>Bacteria</taxon>
        <taxon>Pseudomonadati</taxon>
        <taxon>Pseudomonadota</taxon>
        <taxon>Betaproteobacteria</taxon>
        <taxon>Burkholderiales</taxon>
        <taxon>Burkholderiaceae</taxon>
        <taxon>Paraburkholderia</taxon>
    </lineage>
</organism>
<dbReference type="GeneID" id="97045959"/>
<sequence>MQKPSSNLMRGGLRREIEGSGDAGDFYDVGLVPDIVVNLNLPMAGKLILENA</sequence>
<reference evidence="1 2" key="1">
    <citation type="submission" date="2020-04" db="EMBL/GenBank/DDBJ databases">
        <authorList>
            <person name="De Canck E."/>
        </authorList>
    </citation>
    <scope>NUCLEOTIDE SEQUENCE [LARGE SCALE GENOMIC DNA]</scope>
    <source>
        <strain evidence="1 2">LMG 24238</strain>
    </source>
</reference>
<dbReference type="AlphaFoldDB" id="A0A6J5CUK4"/>
<dbReference type="Proteomes" id="UP000494255">
    <property type="component" value="Unassembled WGS sequence"/>
</dbReference>
<evidence type="ECO:0000313" key="1">
    <source>
        <dbReference type="EMBL" id="CAB3744981.1"/>
    </source>
</evidence>
<proteinExistence type="predicted"/>
<keyword evidence="2" id="KW-1185">Reference proteome</keyword>